<dbReference type="EMBL" id="JAERQG010000001">
    <property type="protein sequence ID" value="MBL0763902.1"/>
    <property type="molecule type" value="Genomic_DNA"/>
</dbReference>
<evidence type="ECO:0000313" key="4">
    <source>
        <dbReference type="Proteomes" id="UP000642920"/>
    </source>
</evidence>
<dbReference type="Pfam" id="PF18623">
    <property type="entry name" value="TnsE_C"/>
    <property type="match status" value="1"/>
</dbReference>
<feature type="region of interest" description="Disordered" evidence="1">
    <location>
        <begin position="260"/>
        <end position="301"/>
    </location>
</feature>
<evidence type="ECO:0000256" key="1">
    <source>
        <dbReference type="SAM" id="MobiDB-lite"/>
    </source>
</evidence>
<feature type="compositionally biased region" description="Basic and acidic residues" evidence="1">
    <location>
        <begin position="288"/>
        <end position="301"/>
    </location>
</feature>
<dbReference type="AlphaFoldDB" id="A0A937AJK7"/>
<accession>A0A937AJK7</accession>
<evidence type="ECO:0000313" key="3">
    <source>
        <dbReference type="EMBL" id="MBL0763902.1"/>
    </source>
</evidence>
<dbReference type="InterPro" id="IPR041419">
    <property type="entry name" value="TnsE_C"/>
</dbReference>
<gene>
    <name evidence="3" type="ORF">JKP34_01485</name>
</gene>
<organism evidence="3 4">
    <name type="scientific">Marivirga atlantica</name>
    <dbReference type="NCBI Taxonomy" id="1548457"/>
    <lineage>
        <taxon>Bacteria</taxon>
        <taxon>Pseudomonadati</taxon>
        <taxon>Bacteroidota</taxon>
        <taxon>Cytophagia</taxon>
        <taxon>Cytophagales</taxon>
        <taxon>Marivirgaceae</taxon>
        <taxon>Marivirga</taxon>
    </lineage>
</organism>
<protein>
    <recommendedName>
        <fullName evidence="2">TnsE C-terminal domain-containing protein</fullName>
    </recommendedName>
</protein>
<feature type="domain" description="TnsE C-terminal" evidence="2">
    <location>
        <begin position="414"/>
        <end position="506"/>
    </location>
</feature>
<sequence>MAFQIYAVSECFNQYGNFFVRCHIVDTNTKEVGEKIFPITQIPKLAIGPEYQEDNTIKVITDKASTEVQIFENFNDGTFCSLEDLPSISQFFSPTAEALQNAKYYLLTEAGSTYAFPCYELFRSFLGLDNRSLKLLFQYDAIESFIDNDYGGVRKTRKGTELTLDLNRSFPKSLLPFKMIEKIILVLYEPTIRGFWKSIQSQLISGTSNFENGNPFFNTLNLKFTCKNLNESNIKLVHYIGAIQNKIPFPAEYVTINHPDLRSRKKRTNTKEEEGEDEKGKQSFKVPISKDNKESDRESNDKYEEVQALFLEYEFDKEVKIQKNRSKNEEQSNDDKSNPFAIRRFENGELSLNQDNDKQGDSFLALNRDYESNKFDQADIAPGLVFFTKVVEFLTSRLSLNFQYKVHEFKDENAFQFIGSHKRKGVMVQLQLKNPIYIIEVDSSDNRFISTLLMTNLRSKKTQELFDLIFSELAQDHGTWPQDTLELYADYRLIRHPRRTKSLTQTIEFDGNSAQKYIERFADRLVGVLS</sequence>
<reference evidence="3" key="1">
    <citation type="submission" date="2021-01" db="EMBL/GenBank/DDBJ databases">
        <title>Marivirga sp. nov., isolated from intertidal surface sediments.</title>
        <authorList>
            <person name="Zhang M."/>
        </authorList>
    </citation>
    <scope>NUCLEOTIDE SEQUENCE</scope>
    <source>
        <strain evidence="3">SM1354</strain>
    </source>
</reference>
<proteinExistence type="predicted"/>
<evidence type="ECO:0000259" key="2">
    <source>
        <dbReference type="Pfam" id="PF18623"/>
    </source>
</evidence>
<name>A0A937AJK7_9BACT</name>
<dbReference type="RefSeq" id="WP_201916980.1">
    <property type="nucleotide sequence ID" value="NZ_JAERQG010000001.1"/>
</dbReference>
<comment type="caution">
    <text evidence="3">The sequence shown here is derived from an EMBL/GenBank/DDBJ whole genome shotgun (WGS) entry which is preliminary data.</text>
</comment>
<keyword evidence="4" id="KW-1185">Reference proteome</keyword>
<dbReference type="Proteomes" id="UP000642920">
    <property type="component" value="Unassembled WGS sequence"/>
</dbReference>